<evidence type="ECO:0000256" key="1">
    <source>
        <dbReference type="ARBA" id="ARBA00022801"/>
    </source>
</evidence>
<sequence length="328" mass="34292">MNARLFVAALAAVALGSCSGSGAARAPAASASTASASTSSNTAPSSTSATSSTSSTSSTAATSSTTALTPTKVTKVLVVVVENHSLAQMQSAMPYTFALAKRYGYADHYTAIRHPSLPNYLAIASGSTHGVTDDRDPSAHRLHGATVFGTAVAARRTAGVYADAMSAPCRATSAGRYAVRHNPWTYFVDERVACQKYDRPMGSFTTAVRAGTLPAAGMLVPDLCHDAHDCSLATADAWFRDRMRTITAGPDWRSGRLVVVLTADEDDRTAGNRVLTVVAHPALSHVVVHTPMTHYSLTRLYAEVTHTRALGSGVSAPSMARAFGLRTS</sequence>
<dbReference type="Gene3D" id="3.40.720.10">
    <property type="entry name" value="Alkaline Phosphatase, subunit A"/>
    <property type="match status" value="1"/>
</dbReference>
<organism evidence="5">
    <name type="scientific">Pedococcus sp. KACC 23699</name>
    <dbReference type="NCBI Taxonomy" id="3149228"/>
    <lineage>
        <taxon>Bacteria</taxon>
        <taxon>Bacillati</taxon>
        <taxon>Actinomycetota</taxon>
        <taxon>Actinomycetes</taxon>
        <taxon>Micrococcales</taxon>
        <taxon>Intrasporangiaceae</taxon>
        <taxon>Pedococcus</taxon>
    </lineage>
</organism>
<keyword evidence="1" id="KW-0378">Hydrolase</keyword>
<name>A0AAU7JSW3_9MICO</name>
<evidence type="ECO:0000256" key="2">
    <source>
        <dbReference type="ARBA" id="ARBA00023026"/>
    </source>
</evidence>
<dbReference type="InterPro" id="IPR007312">
    <property type="entry name" value="Phosphoesterase"/>
</dbReference>
<dbReference type="EMBL" id="CP157483">
    <property type="protein sequence ID" value="XBO42984.1"/>
    <property type="molecule type" value="Genomic_DNA"/>
</dbReference>
<dbReference type="AlphaFoldDB" id="A0AAU7JSW3"/>
<dbReference type="Pfam" id="PF04185">
    <property type="entry name" value="Phosphoesterase"/>
    <property type="match status" value="1"/>
</dbReference>
<proteinExistence type="predicted"/>
<evidence type="ECO:0000313" key="5">
    <source>
        <dbReference type="EMBL" id="XBO42984.1"/>
    </source>
</evidence>
<dbReference type="RefSeq" id="WP_406830410.1">
    <property type="nucleotide sequence ID" value="NZ_CP157483.1"/>
</dbReference>
<keyword evidence="4" id="KW-0732">Signal</keyword>
<dbReference type="PROSITE" id="PS51257">
    <property type="entry name" value="PROKAR_LIPOPROTEIN"/>
    <property type="match status" value="1"/>
</dbReference>
<reference evidence="5" key="1">
    <citation type="submission" date="2024-05" db="EMBL/GenBank/DDBJ databases">
        <authorList>
            <person name="Kim S."/>
            <person name="Heo J."/>
            <person name="Choi H."/>
            <person name="Choi Y."/>
            <person name="Kwon S.-W."/>
            <person name="Kim Y."/>
        </authorList>
    </citation>
    <scope>NUCLEOTIDE SEQUENCE</scope>
    <source>
        <strain evidence="5">KACC 23699</strain>
    </source>
</reference>
<dbReference type="GO" id="GO:0016788">
    <property type="term" value="F:hydrolase activity, acting on ester bonds"/>
    <property type="evidence" value="ECO:0007669"/>
    <property type="project" value="InterPro"/>
</dbReference>
<accession>A0AAU7JSW3</accession>
<dbReference type="PANTHER" id="PTHR31956">
    <property type="entry name" value="NON-SPECIFIC PHOSPHOLIPASE C4-RELATED"/>
    <property type="match status" value="1"/>
</dbReference>
<keyword evidence="2" id="KW-0843">Virulence</keyword>
<evidence type="ECO:0000256" key="3">
    <source>
        <dbReference type="SAM" id="MobiDB-lite"/>
    </source>
</evidence>
<dbReference type="GO" id="GO:0009395">
    <property type="term" value="P:phospholipid catabolic process"/>
    <property type="evidence" value="ECO:0007669"/>
    <property type="project" value="TreeGrafter"/>
</dbReference>
<feature type="chain" id="PRO_5043616343" evidence="4">
    <location>
        <begin position="24"/>
        <end position="328"/>
    </location>
</feature>
<dbReference type="PANTHER" id="PTHR31956:SF8">
    <property type="entry name" value="ACID PHOSPHATASE PHOA (AFU_ORTHOLOGUE AFUA_1G03570)"/>
    <property type="match status" value="1"/>
</dbReference>
<evidence type="ECO:0000256" key="4">
    <source>
        <dbReference type="SAM" id="SignalP"/>
    </source>
</evidence>
<dbReference type="InterPro" id="IPR017850">
    <property type="entry name" value="Alkaline_phosphatase_core_sf"/>
</dbReference>
<gene>
    <name evidence="5" type="ORF">ABEG17_15625</name>
</gene>
<protein>
    <submittedName>
        <fullName evidence="5">Alkaline phosphatase family protein</fullName>
    </submittedName>
</protein>
<feature type="signal peptide" evidence="4">
    <location>
        <begin position="1"/>
        <end position="23"/>
    </location>
</feature>
<feature type="region of interest" description="Disordered" evidence="3">
    <location>
        <begin position="31"/>
        <end position="65"/>
    </location>
</feature>